<proteinExistence type="predicted"/>
<dbReference type="EMBL" id="ADZX01000914">
    <property type="protein sequence ID" value="EFK95029.1"/>
    <property type="molecule type" value="Genomic_DNA"/>
</dbReference>
<evidence type="ECO:0000256" key="1">
    <source>
        <dbReference type="SAM" id="Phobius"/>
    </source>
</evidence>
<feature type="transmembrane region" description="Helical" evidence="1">
    <location>
        <begin position="44"/>
        <end position="64"/>
    </location>
</feature>
<reference evidence="2" key="2">
    <citation type="journal article" date="2011" name="Microb. Ecol.">
        <title>Taxonomic and Functional Metagenomic Profiling of the Microbial Community in the Anoxic Sediment of a Sub-saline Shallow Lake (Laguna de Carrizo, Central Spain).</title>
        <authorList>
            <person name="Ferrer M."/>
            <person name="Guazzaroni M.E."/>
            <person name="Richter M."/>
            <person name="Garcia-Salamanca A."/>
            <person name="Yarza P."/>
            <person name="Suarez-Suarez A."/>
            <person name="Solano J."/>
            <person name="Alcaide M."/>
            <person name="van Dillewijn P."/>
            <person name="Molina-Henares M.A."/>
            <person name="Lopez-Cortes N."/>
            <person name="Al-Ramahi Y."/>
            <person name="Guerrero C."/>
            <person name="Acosta A."/>
            <person name="de Eugenio L.I."/>
            <person name="Martinez V."/>
            <person name="Marques S."/>
            <person name="Rojo F."/>
            <person name="Santero E."/>
            <person name="Genilloud O."/>
            <person name="Perez-Perez J."/>
            <person name="Rossello-Mora R."/>
            <person name="Ramos J.L."/>
        </authorList>
    </citation>
    <scope>NUCLEOTIDE SEQUENCE</scope>
</reference>
<protein>
    <submittedName>
        <fullName evidence="2">Protein containing ATPase, P-type, ATPase-associated region domain</fullName>
        <ecNumber evidence="2">3.6.3.-</ecNumber>
    </submittedName>
</protein>
<dbReference type="AlphaFoldDB" id="D9PN37"/>
<dbReference type="EC" id="3.6.3.-" evidence="2"/>
<dbReference type="GO" id="GO:0016787">
    <property type="term" value="F:hydrolase activity"/>
    <property type="evidence" value="ECO:0007669"/>
    <property type="project" value="UniProtKB-KW"/>
</dbReference>
<reference evidence="2" key="1">
    <citation type="submission" date="2010-07" db="EMBL/GenBank/DDBJ databases">
        <authorList>
            <consortium name="CONSOLIDER consortium CSD2007-00005"/>
            <person name="Guazzaroni M.-E."/>
            <person name="Richter M."/>
            <person name="Garcia-Salamanca A."/>
            <person name="Yarza P."/>
            <person name="Ferrer M."/>
        </authorList>
    </citation>
    <scope>NUCLEOTIDE SEQUENCE</scope>
</reference>
<name>D9PN37_9ZZZZ</name>
<accession>D9PN37</accession>
<organism evidence="2">
    <name type="scientific">sediment metagenome</name>
    <dbReference type="NCBI Taxonomy" id="749907"/>
    <lineage>
        <taxon>unclassified sequences</taxon>
        <taxon>metagenomes</taxon>
        <taxon>ecological metagenomes</taxon>
    </lineage>
</organism>
<evidence type="ECO:0000313" key="2">
    <source>
        <dbReference type="EMBL" id="EFK95029.1"/>
    </source>
</evidence>
<gene>
    <name evidence="2" type="ORF">LDC_2966</name>
</gene>
<keyword evidence="2" id="KW-0378">Hydrolase</keyword>
<comment type="caution">
    <text evidence="2">The sequence shown here is derived from an EMBL/GenBank/DDBJ whole genome shotgun (WGS) entry which is preliminary data.</text>
</comment>
<keyword evidence="1" id="KW-0472">Membrane</keyword>
<keyword evidence="1" id="KW-0812">Transmembrane</keyword>
<sequence length="70" mass="7699">GRGRGLVIATGVHTLLGQIAENVRGVSLTKTPLQERFEKFAKRLGLIVLGLCLLLLLWASPWAWRRSSSS</sequence>
<feature type="non-terminal residue" evidence="2">
    <location>
        <position position="1"/>
    </location>
</feature>
<keyword evidence="1" id="KW-1133">Transmembrane helix</keyword>
<dbReference type="Gene3D" id="1.20.1110.10">
    <property type="entry name" value="Calcium-transporting ATPase, transmembrane domain"/>
    <property type="match status" value="1"/>
</dbReference>